<evidence type="ECO:0000256" key="4">
    <source>
        <dbReference type="ARBA" id="ARBA00022692"/>
    </source>
</evidence>
<dbReference type="GO" id="GO:0005524">
    <property type="term" value="F:ATP binding"/>
    <property type="evidence" value="ECO:0007669"/>
    <property type="project" value="UniProtKB-UniRule"/>
</dbReference>
<protein>
    <recommendedName>
        <fullName evidence="17">Protein kinase domain-containing protein</fullName>
    </recommendedName>
</protein>
<dbReference type="SUPFAM" id="SSF52058">
    <property type="entry name" value="L domain-like"/>
    <property type="match status" value="1"/>
</dbReference>
<dbReference type="InParanoid" id="A0A2P6N7E3"/>
<evidence type="ECO:0000256" key="1">
    <source>
        <dbReference type="ARBA" id="ARBA00004167"/>
    </source>
</evidence>
<evidence type="ECO:0000256" key="12">
    <source>
        <dbReference type="ARBA" id="ARBA00023170"/>
    </source>
</evidence>
<dbReference type="Pfam" id="PF00560">
    <property type="entry name" value="LRR_1"/>
    <property type="match status" value="1"/>
</dbReference>
<sequence length="1480" mass="163207">MCHRPIYKRRRKFFVLSIQQRQDRNEFHTFRAFSAFSWTPKAASFVLLFAGAPGSMKLIEVLIILCCCAGTSLAAVSEDTKATLLEFHAALGGPYWYTVTVYKTAPPWSNETDPCGWFGVKCGGFNNSDVVELSLPNNNLTGDFDNALPPADVKGTIPLSFYGITTIQHLDLNSNFFTGNLLIDFGRMTRLNWLSLAQYFAPANITLISLPPSMLDLSLYGLAIPIPSDLIRSIPLIRHLELSNNPFAAALDFDVLSQSIFLTGLRLNNVGLTGTIPSWMLKRMILLDLGNNRMTLDFQPGCRVQNLVFAGNQDRGPVPNLSNCPTLTSVDLSRNLYTGSLALPSPCLLQYLDASSNLLTKMNDISGCTALNSLILGSNQISSPLPNVTGMTNLGFLYLGSNQFYGTVPDMFYHTPLLYIDLSTNFLVGQLPPSLFSNSKTFSITLKGNTFSGNLPPLLTPSLITLDLSYNNLTGPVVSLPANLLYLYLQYNDFEGRFPNVTTAPNMASITINNNGFSGPLPEIGAQCSIFDGSYNQFSGHIPKSFYESKTLNSLNLNHNQLDGSLPTFNGASIYFFSLSHNLFSGPLPQVLFPFSMLSILSLDLSHNNLSGTLQAFDVVLYNLRYIDLSYNRFSGDLFGPRRYLFNAIYYQNLLTLDLSHNLFSTYIFGSILPPYDFTTTLPISLTYFDLSYNSFYGTPNLLQNQLAYTSLQTVILSNNQLSGTALSTLFFFPSIQEIDLSNNPISGSIPSAIGSLTALTTLNLSSTQLSGGISAVAMSRLKAMQVLDLHNNSLIADDLSWIGGLTQLQFADLSLNNLTGSLPSVDLLTQLKSIDLSNNRLNGSISTYCNVKSLNDFRVSYNRLNGGVCSFVGDLTTLHLDHNEFTGDASFLSSLTSIQSVDVSSNQLSNQLPSLNRLGKLIKANLSRNSFVGTTPSLTDLTTLVSIDLSHNRFNDTVPYLSPSNSQIKYFDVSANNFTWANQFQLPGENITCDLSGVMYECPISYDARYSCGASCMARDTSAANISIRIAGDIQSFNQSMFIRVIADSLGVREVRFRIDRLRSGSVIVDLTVNPPTTSNQDGEGSAQTLLSQMKTSAFQNSLASRDITVLLIANNIPDPTYSSTYSNDIIDAPTSNRASNTNLIIGVVIGCVSLIIIAIIVQIVMIDMSSMNINDVKQSVIRYEELESMEMIGSGAFGIVFSSHWRGIKVAVKQVKAEYVDEHQVREFLHEVAVMQNLRPHPYVVLFMGITLPPSPLSIVTEYCGGGSLLSYLRANPDISSDEKLRLSSQIAQGMLHLHMEKIIHRDLAVRNILLTNHLDAKVADFGMSRQQDIVDNVQTTSTAIGPVRWMAPEAMRERKYSNKTDVFSFGVLVWEIETNREPYEGMDNLLVAMGVMKDNLRLEVPPNTDPVLKHLMERCWQELPDDRPNFREICMLLGKIDSEGNGAMRNIGSFLNMEDTGRSETSQYEPLQMGGDQ</sequence>
<evidence type="ECO:0000256" key="2">
    <source>
        <dbReference type="ARBA" id="ARBA00022614"/>
    </source>
</evidence>
<dbReference type="InterPro" id="IPR020635">
    <property type="entry name" value="Tyr_kinase_cat_dom"/>
</dbReference>
<keyword evidence="11 16" id="KW-0472">Membrane</keyword>
<keyword evidence="13" id="KW-0325">Glycoprotein</keyword>
<dbReference type="InterPro" id="IPR008266">
    <property type="entry name" value="Tyr_kinase_AS"/>
</dbReference>
<keyword evidence="2" id="KW-0433">Leucine-rich repeat</keyword>
<dbReference type="SMART" id="SM00219">
    <property type="entry name" value="TyrKc"/>
    <property type="match status" value="1"/>
</dbReference>
<dbReference type="Gene3D" id="3.80.10.10">
    <property type="entry name" value="Ribonuclease Inhibitor"/>
    <property type="match status" value="5"/>
</dbReference>
<dbReference type="CDD" id="cd13999">
    <property type="entry name" value="STKc_MAP3K-like"/>
    <property type="match status" value="1"/>
</dbReference>
<dbReference type="EMBL" id="MDYQ01000167">
    <property type="protein sequence ID" value="PRP79874.1"/>
    <property type="molecule type" value="Genomic_DNA"/>
</dbReference>
<dbReference type="Gene3D" id="3.30.200.20">
    <property type="entry name" value="Phosphorylase Kinase, domain 1"/>
    <property type="match status" value="1"/>
</dbReference>
<keyword evidence="5" id="KW-0732">Signal</keyword>
<comment type="caution">
    <text evidence="18">The sequence shown here is derived from an EMBL/GenBank/DDBJ whole genome shotgun (WGS) entry which is preliminary data.</text>
</comment>
<feature type="region of interest" description="Disordered" evidence="15">
    <location>
        <begin position="1461"/>
        <end position="1480"/>
    </location>
</feature>
<feature type="domain" description="Protein kinase" evidence="17">
    <location>
        <begin position="1188"/>
        <end position="1440"/>
    </location>
</feature>
<proteinExistence type="predicted"/>
<evidence type="ECO:0000256" key="11">
    <source>
        <dbReference type="ARBA" id="ARBA00023136"/>
    </source>
</evidence>
<evidence type="ECO:0000256" key="16">
    <source>
        <dbReference type="SAM" id="Phobius"/>
    </source>
</evidence>
<evidence type="ECO:0000256" key="3">
    <source>
        <dbReference type="ARBA" id="ARBA00022679"/>
    </source>
</evidence>
<gene>
    <name evidence="18" type="ORF">PROFUN_12363</name>
</gene>
<name>A0A2P6N7E3_9EUKA</name>
<evidence type="ECO:0000256" key="8">
    <source>
        <dbReference type="ARBA" id="ARBA00022777"/>
    </source>
</evidence>
<dbReference type="FunFam" id="3.30.200.20:FF:000180">
    <property type="entry name" value="serine/threonine-protein kinase STY46-like"/>
    <property type="match status" value="1"/>
</dbReference>
<dbReference type="InterPro" id="IPR032675">
    <property type="entry name" value="LRR_dom_sf"/>
</dbReference>
<dbReference type="SUPFAM" id="SSF52047">
    <property type="entry name" value="RNI-like"/>
    <property type="match status" value="2"/>
</dbReference>
<evidence type="ECO:0000259" key="17">
    <source>
        <dbReference type="PROSITE" id="PS50011"/>
    </source>
</evidence>
<keyword evidence="12" id="KW-0675">Receptor</keyword>
<feature type="transmembrane region" description="Helical" evidence="16">
    <location>
        <begin position="1145"/>
        <end position="1166"/>
    </location>
</feature>
<dbReference type="PRINTS" id="PR00019">
    <property type="entry name" value="LEURICHRPT"/>
</dbReference>
<reference evidence="18 19" key="1">
    <citation type="journal article" date="2018" name="Genome Biol. Evol.">
        <title>Multiple Roots of Fruiting Body Formation in Amoebozoa.</title>
        <authorList>
            <person name="Hillmann F."/>
            <person name="Forbes G."/>
            <person name="Novohradska S."/>
            <person name="Ferling I."/>
            <person name="Riege K."/>
            <person name="Groth M."/>
            <person name="Westermann M."/>
            <person name="Marz M."/>
            <person name="Spaller T."/>
            <person name="Winckler T."/>
            <person name="Schaap P."/>
            <person name="Glockner G."/>
        </authorList>
    </citation>
    <scope>NUCLEOTIDE SEQUENCE [LARGE SCALE GENOMIC DNA]</scope>
    <source>
        <strain evidence="18 19">Jena</strain>
    </source>
</reference>
<keyword evidence="6" id="KW-0677">Repeat</keyword>
<keyword evidence="19" id="KW-1185">Reference proteome</keyword>
<dbReference type="SUPFAM" id="SSF56112">
    <property type="entry name" value="Protein kinase-like (PK-like)"/>
    <property type="match status" value="1"/>
</dbReference>
<dbReference type="PROSITE" id="PS00109">
    <property type="entry name" value="PROTEIN_KINASE_TYR"/>
    <property type="match status" value="1"/>
</dbReference>
<dbReference type="GO" id="GO:0016020">
    <property type="term" value="C:membrane"/>
    <property type="evidence" value="ECO:0007669"/>
    <property type="project" value="UniProtKB-SubCell"/>
</dbReference>
<keyword evidence="3" id="KW-0808">Transferase</keyword>
<comment type="subcellular location">
    <subcellularLocation>
        <location evidence="1">Membrane</location>
        <topology evidence="1">Single-pass membrane protein</topology>
    </subcellularLocation>
</comment>
<dbReference type="InterPro" id="IPR011009">
    <property type="entry name" value="Kinase-like_dom_sf"/>
</dbReference>
<dbReference type="InterPro" id="IPR001245">
    <property type="entry name" value="Ser-Thr/Tyr_kinase_cat_dom"/>
</dbReference>
<keyword evidence="10 16" id="KW-1133">Transmembrane helix</keyword>
<dbReference type="Proteomes" id="UP000241769">
    <property type="component" value="Unassembled WGS sequence"/>
</dbReference>
<keyword evidence="7 14" id="KW-0547">Nucleotide-binding</keyword>
<organism evidence="18 19">
    <name type="scientific">Planoprotostelium fungivorum</name>
    <dbReference type="NCBI Taxonomy" id="1890364"/>
    <lineage>
        <taxon>Eukaryota</taxon>
        <taxon>Amoebozoa</taxon>
        <taxon>Evosea</taxon>
        <taxon>Variosea</taxon>
        <taxon>Cavosteliida</taxon>
        <taxon>Cavosteliaceae</taxon>
        <taxon>Planoprotostelium</taxon>
    </lineage>
</organism>
<dbReference type="PRINTS" id="PR00109">
    <property type="entry name" value="TYRKINASE"/>
</dbReference>
<accession>A0A2P6N7E3</accession>
<evidence type="ECO:0000256" key="7">
    <source>
        <dbReference type="ARBA" id="ARBA00022741"/>
    </source>
</evidence>
<evidence type="ECO:0000256" key="9">
    <source>
        <dbReference type="ARBA" id="ARBA00022840"/>
    </source>
</evidence>
<dbReference type="InterPro" id="IPR001611">
    <property type="entry name" value="Leu-rich_rpt"/>
</dbReference>
<evidence type="ECO:0000256" key="5">
    <source>
        <dbReference type="ARBA" id="ARBA00022729"/>
    </source>
</evidence>
<evidence type="ECO:0000256" key="13">
    <source>
        <dbReference type="ARBA" id="ARBA00023180"/>
    </source>
</evidence>
<dbReference type="PANTHER" id="PTHR27000">
    <property type="entry name" value="LEUCINE-RICH REPEAT RECEPTOR-LIKE PROTEIN KINASE FAMILY PROTEIN-RELATED"/>
    <property type="match status" value="1"/>
</dbReference>
<dbReference type="PROSITE" id="PS50011">
    <property type="entry name" value="PROTEIN_KINASE_DOM"/>
    <property type="match status" value="1"/>
</dbReference>
<keyword evidence="4 16" id="KW-0812">Transmembrane</keyword>
<dbReference type="GO" id="GO:0004713">
    <property type="term" value="F:protein tyrosine kinase activity"/>
    <property type="evidence" value="ECO:0007669"/>
    <property type="project" value="InterPro"/>
</dbReference>
<evidence type="ECO:0000256" key="15">
    <source>
        <dbReference type="SAM" id="MobiDB-lite"/>
    </source>
</evidence>
<evidence type="ECO:0000313" key="18">
    <source>
        <dbReference type="EMBL" id="PRP79874.1"/>
    </source>
</evidence>
<keyword evidence="8" id="KW-0418">Kinase</keyword>
<feature type="binding site" evidence="14">
    <location>
        <position position="1215"/>
    </location>
    <ligand>
        <name>ATP</name>
        <dbReference type="ChEBI" id="CHEBI:30616"/>
    </ligand>
</feature>
<dbReference type="PROSITE" id="PS00107">
    <property type="entry name" value="PROTEIN_KINASE_ATP"/>
    <property type="match status" value="1"/>
</dbReference>
<dbReference type="InterPro" id="IPR000719">
    <property type="entry name" value="Prot_kinase_dom"/>
</dbReference>
<dbReference type="PANTHER" id="PTHR27000:SF642">
    <property type="entry name" value="INACTIVE LEUCINE-RICH REPEAT RECEPTOR KINASE XIAO-RELATED"/>
    <property type="match status" value="1"/>
</dbReference>
<keyword evidence="9 14" id="KW-0067">ATP-binding</keyword>
<evidence type="ECO:0000256" key="14">
    <source>
        <dbReference type="PROSITE-ProRule" id="PRU10141"/>
    </source>
</evidence>
<evidence type="ECO:0000256" key="6">
    <source>
        <dbReference type="ARBA" id="ARBA00022737"/>
    </source>
</evidence>
<dbReference type="Gene3D" id="1.10.510.10">
    <property type="entry name" value="Transferase(Phosphotransferase) domain 1"/>
    <property type="match status" value="1"/>
</dbReference>
<dbReference type="Pfam" id="PF07714">
    <property type="entry name" value="PK_Tyr_Ser-Thr"/>
    <property type="match status" value="1"/>
</dbReference>
<dbReference type="InterPro" id="IPR017441">
    <property type="entry name" value="Protein_kinase_ATP_BS"/>
</dbReference>
<evidence type="ECO:0000256" key="10">
    <source>
        <dbReference type="ARBA" id="ARBA00022989"/>
    </source>
</evidence>
<dbReference type="OrthoDB" id="30356at2759"/>
<evidence type="ECO:0000313" key="19">
    <source>
        <dbReference type="Proteomes" id="UP000241769"/>
    </source>
</evidence>
<dbReference type="Pfam" id="PF13855">
    <property type="entry name" value="LRR_8"/>
    <property type="match status" value="1"/>
</dbReference>